<comment type="caution">
    <text evidence="1">The sequence shown here is derived from an EMBL/GenBank/DDBJ whole genome shotgun (WGS) entry which is preliminary data.</text>
</comment>
<protein>
    <submittedName>
        <fullName evidence="1">Uncharacterized protein</fullName>
    </submittedName>
</protein>
<dbReference type="AlphaFoldDB" id="A0A417YEG4"/>
<gene>
    <name evidence="1" type="ORF">D1B32_14695</name>
</gene>
<dbReference type="EMBL" id="QWEH01000010">
    <property type="protein sequence ID" value="RHW31019.1"/>
    <property type="molecule type" value="Genomic_DNA"/>
</dbReference>
<evidence type="ECO:0000313" key="2">
    <source>
        <dbReference type="Proteomes" id="UP000285456"/>
    </source>
</evidence>
<keyword evidence="2" id="KW-1185">Reference proteome</keyword>
<organism evidence="1 2">
    <name type="scientific">Oceanobacillus profundus</name>
    <dbReference type="NCBI Taxonomy" id="372463"/>
    <lineage>
        <taxon>Bacteria</taxon>
        <taxon>Bacillati</taxon>
        <taxon>Bacillota</taxon>
        <taxon>Bacilli</taxon>
        <taxon>Bacillales</taxon>
        <taxon>Bacillaceae</taxon>
        <taxon>Oceanobacillus</taxon>
    </lineage>
</organism>
<accession>A0A417YEG4</accession>
<dbReference type="Proteomes" id="UP000285456">
    <property type="component" value="Unassembled WGS sequence"/>
</dbReference>
<sequence length="114" mass="13130">MCAVYNRYQVKCAKGESPCKQGWYHQASVPFSDGGFFVFKRLFKKSAENDASRIEDLRLKTDMSCVERRSHHFQAVEVRYEELCSNFDAQDMLVSALQKDVAILADLSLFHPPF</sequence>
<name>A0A417YEG4_9BACI</name>
<proteinExistence type="predicted"/>
<evidence type="ECO:0000313" key="1">
    <source>
        <dbReference type="EMBL" id="RHW31019.1"/>
    </source>
</evidence>
<reference evidence="1 2" key="1">
    <citation type="journal article" date="2007" name="Int. J. Syst. Evol. Microbiol.">
        <title>Oceanobacillus profundus sp. nov., isolated from a deep-sea sediment core.</title>
        <authorList>
            <person name="Kim Y.G."/>
            <person name="Choi D.H."/>
            <person name="Hyun S."/>
            <person name="Cho B.C."/>
        </authorList>
    </citation>
    <scope>NUCLEOTIDE SEQUENCE [LARGE SCALE GENOMIC DNA]</scope>
    <source>
        <strain evidence="1 2">DSM 18246</strain>
    </source>
</reference>